<evidence type="ECO:0000256" key="2">
    <source>
        <dbReference type="SAM" id="Phobius"/>
    </source>
</evidence>
<keyword evidence="2" id="KW-1133">Transmembrane helix</keyword>
<evidence type="ECO:0000256" key="1">
    <source>
        <dbReference type="SAM" id="MobiDB-lite"/>
    </source>
</evidence>
<feature type="transmembrane region" description="Helical" evidence="2">
    <location>
        <begin position="99"/>
        <end position="122"/>
    </location>
</feature>
<evidence type="ECO:0000313" key="3">
    <source>
        <dbReference type="EMBL" id="XAN07940.1"/>
    </source>
</evidence>
<feature type="region of interest" description="Disordered" evidence="1">
    <location>
        <begin position="14"/>
        <end position="86"/>
    </location>
</feature>
<feature type="compositionally biased region" description="Low complexity" evidence="1">
    <location>
        <begin position="54"/>
        <end position="66"/>
    </location>
</feature>
<gene>
    <name evidence="3" type="ORF">AADG42_11685</name>
</gene>
<evidence type="ECO:0000313" key="4">
    <source>
        <dbReference type="Proteomes" id="UP001442841"/>
    </source>
</evidence>
<reference evidence="3 4" key="1">
    <citation type="submission" date="2024-04" db="EMBL/GenBank/DDBJ databases">
        <title>Isolation of an actinomycete strain from pig manure.</title>
        <authorList>
            <person name="Gong T."/>
            <person name="Yu Z."/>
            <person name="An M."/>
            <person name="Wei C."/>
            <person name="Yang W."/>
            <person name="Liu L."/>
        </authorList>
    </citation>
    <scope>NUCLEOTIDE SEQUENCE [LARGE SCALE GENOMIC DNA]</scope>
    <source>
        <strain evidence="3 4">ZF39</strain>
    </source>
</reference>
<dbReference type="RefSeq" id="WP_425309397.1">
    <property type="nucleotide sequence ID" value="NZ_CP154795.1"/>
</dbReference>
<keyword evidence="2" id="KW-0812">Transmembrane</keyword>
<name>A0ABZ3FRY8_9ACTN</name>
<keyword evidence="2" id="KW-0472">Membrane</keyword>
<dbReference type="EMBL" id="CP154795">
    <property type="protein sequence ID" value="XAN07940.1"/>
    <property type="molecule type" value="Genomic_DNA"/>
</dbReference>
<proteinExistence type="predicted"/>
<sequence length="138" mass="14292">MNAGVQAGLAEDAIRIDVRRRRSPQRESSTGVRRAERRRQQRVKVAPRAVAQQPRRGSGPRGVRGPAVSGPAIRGGGGTARSGSVGVAAQPVVLTDRGLALAMVLIVSLVIAALFCITTTALRVTGEPGSPAPVVATR</sequence>
<organism evidence="3 4">
    <name type="scientific">Ammonicoccus fulvus</name>
    <dbReference type="NCBI Taxonomy" id="3138240"/>
    <lineage>
        <taxon>Bacteria</taxon>
        <taxon>Bacillati</taxon>
        <taxon>Actinomycetota</taxon>
        <taxon>Actinomycetes</taxon>
        <taxon>Propionibacteriales</taxon>
        <taxon>Propionibacteriaceae</taxon>
        <taxon>Ammonicoccus</taxon>
    </lineage>
</organism>
<keyword evidence="4" id="KW-1185">Reference proteome</keyword>
<accession>A0ABZ3FRY8</accession>
<dbReference type="Proteomes" id="UP001442841">
    <property type="component" value="Chromosome"/>
</dbReference>
<protein>
    <submittedName>
        <fullName evidence="3">Uncharacterized protein</fullName>
    </submittedName>
</protein>